<dbReference type="InterPro" id="IPR037997">
    <property type="entry name" value="Dgk1-like"/>
</dbReference>
<reference evidence="2" key="1">
    <citation type="submission" date="2021-05" db="EMBL/GenBank/DDBJ databases">
        <title>The genome of the haptophyte Pavlova lutheri (Diacronema luteri, Pavlovales) - a model for lipid biosynthesis in eukaryotic algae.</title>
        <authorList>
            <person name="Hulatt C.J."/>
            <person name="Posewitz M.C."/>
        </authorList>
    </citation>
    <scope>NUCLEOTIDE SEQUENCE</scope>
    <source>
        <strain evidence="2">NIVA-4/92</strain>
    </source>
</reference>
<protein>
    <recommendedName>
        <fullName evidence="4">Dolichol kinase</fullName>
    </recommendedName>
</protein>
<name>A0A8J5XNL0_DIALT</name>
<evidence type="ECO:0008006" key="4">
    <source>
        <dbReference type="Google" id="ProtNLM"/>
    </source>
</evidence>
<dbReference type="PANTHER" id="PTHR31303:SF1">
    <property type="entry name" value="CTP-DEPENDENT DIACYLGLYCEROL KINASE 1"/>
    <property type="match status" value="1"/>
</dbReference>
<dbReference type="PANTHER" id="PTHR31303">
    <property type="entry name" value="CTP-DEPENDENT DIACYLGLYCEROL KINASE 1"/>
    <property type="match status" value="1"/>
</dbReference>
<dbReference type="OMA" id="IQESSHM"/>
<evidence type="ECO:0000256" key="1">
    <source>
        <dbReference type="SAM" id="Phobius"/>
    </source>
</evidence>
<sequence length="255" mass="26376">MRDGAGGAALVLGTSQRDAIAFGASSLGMVAFVETVKALAARGVFSSLAARKLMHIGCGPLFVLTWPLFSERGASAASCVPLAMSLKFAATGLGLLRNDAEVRAMSRTGAPRELLRGPLLYGLAFVALTRLCWRSAPGVAGMMALCFGDGMAEVVGRRYGAARRARLPWSPRKSWIGSAAFLVSAAASGLASVGLFHQLGWVEAPPAALLAPLLLAVLAGCIVESLPLNDADNVLVPLVVAAVLARLQPDAALQR</sequence>
<gene>
    <name evidence="2" type="ORF">KFE25_002757</name>
</gene>
<keyword evidence="1" id="KW-0812">Transmembrane</keyword>
<accession>A0A8J5XNL0</accession>
<dbReference type="OrthoDB" id="5673at2759"/>
<keyword evidence="1" id="KW-0472">Membrane</keyword>
<dbReference type="AlphaFoldDB" id="A0A8J5XNL0"/>
<comment type="caution">
    <text evidence="2">The sequence shown here is derived from an EMBL/GenBank/DDBJ whole genome shotgun (WGS) entry which is preliminary data.</text>
</comment>
<evidence type="ECO:0000313" key="3">
    <source>
        <dbReference type="Proteomes" id="UP000751190"/>
    </source>
</evidence>
<dbReference type="GO" id="GO:0004143">
    <property type="term" value="F:ATP-dependent diacylglycerol kinase activity"/>
    <property type="evidence" value="ECO:0007669"/>
    <property type="project" value="InterPro"/>
</dbReference>
<dbReference type="EMBL" id="JAGTXO010000010">
    <property type="protein sequence ID" value="KAG8465450.1"/>
    <property type="molecule type" value="Genomic_DNA"/>
</dbReference>
<feature type="transmembrane region" description="Helical" evidence="1">
    <location>
        <begin position="175"/>
        <end position="196"/>
    </location>
</feature>
<dbReference type="Proteomes" id="UP000751190">
    <property type="component" value="Unassembled WGS sequence"/>
</dbReference>
<feature type="transmembrane region" description="Helical" evidence="1">
    <location>
        <begin position="208"/>
        <end position="228"/>
    </location>
</feature>
<dbReference type="GO" id="GO:0005789">
    <property type="term" value="C:endoplasmic reticulum membrane"/>
    <property type="evidence" value="ECO:0007669"/>
    <property type="project" value="TreeGrafter"/>
</dbReference>
<proteinExistence type="predicted"/>
<keyword evidence="3" id="KW-1185">Reference proteome</keyword>
<keyword evidence="1" id="KW-1133">Transmembrane helix</keyword>
<organism evidence="2 3">
    <name type="scientific">Diacronema lutheri</name>
    <name type="common">Unicellular marine alga</name>
    <name type="synonym">Monochrysis lutheri</name>
    <dbReference type="NCBI Taxonomy" id="2081491"/>
    <lineage>
        <taxon>Eukaryota</taxon>
        <taxon>Haptista</taxon>
        <taxon>Haptophyta</taxon>
        <taxon>Pavlovophyceae</taxon>
        <taxon>Pavlovales</taxon>
        <taxon>Pavlovaceae</taxon>
        <taxon>Diacronema</taxon>
    </lineage>
</organism>
<evidence type="ECO:0000313" key="2">
    <source>
        <dbReference type="EMBL" id="KAG8465450.1"/>
    </source>
</evidence>
<dbReference type="GO" id="GO:0006654">
    <property type="term" value="P:phosphatidic acid biosynthetic process"/>
    <property type="evidence" value="ECO:0007669"/>
    <property type="project" value="TreeGrafter"/>
</dbReference>